<dbReference type="AlphaFoldDB" id="J0WNQ4"/>
<proteinExistence type="predicted"/>
<gene>
    <name evidence="1" type="ORF">AURDEDRAFT_176941</name>
</gene>
<protein>
    <submittedName>
        <fullName evidence="1">Uncharacterized protein</fullName>
    </submittedName>
</protein>
<organism evidence="1 2">
    <name type="scientific">Auricularia subglabra (strain TFB-10046 / SS5)</name>
    <name type="common">White-rot fungus</name>
    <name type="synonym">Auricularia delicata (strain TFB10046)</name>
    <dbReference type="NCBI Taxonomy" id="717982"/>
    <lineage>
        <taxon>Eukaryota</taxon>
        <taxon>Fungi</taxon>
        <taxon>Dikarya</taxon>
        <taxon>Basidiomycota</taxon>
        <taxon>Agaricomycotina</taxon>
        <taxon>Agaricomycetes</taxon>
        <taxon>Auriculariales</taxon>
        <taxon>Auriculariaceae</taxon>
        <taxon>Auricularia</taxon>
    </lineage>
</organism>
<dbReference type="EMBL" id="JH688026">
    <property type="protein sequence ID" value="EJD33997.1"/>
    <property type="molecule type" value="Genomic_DNA"/>
</dbReference>
<keyword evidence="2" id="KW-1185">Reference proteome</keyword>
<dbReference type="Proteomes" id="UP000006514">
    <property type="component" value="Unassembled WGS sequence"/>
</dbReference>
<name>J0WNQ4_AURST</name>
<evidence type="ECO:0000313" key="1">
    <source>
        <dbReference type="EMBL" id="EJD33997.1"/>
    </source>
</evidence>
<dbReference type="KEGG" id="adl:AURDEDRAFT_176941"/>
<reference evidence="2" key="1">
    <citation type="journal article" date="2012" name="Science">
        <title>The Paleozoic origin of enzymatic lignin decomposition reconstructed from 31 fungal genomes.</title>
        <authorList>
            <person name="Floudas D."/>
            <person name="Binder M."/>
            <person name="Riley R."/>
            <person name="Barry K."/>
            <person name="Blanchette R.A."/>
            <person name="Henrissat B."/>
            <person name="Martinez A.T."/>
            <person name="Otillar R."/>
            <person name="Spatafora J.W."/>
            <person name="Yadav J.S."/>
            <person name="Aerts A."/>
            <person name="Benoit I."/>
            <person name="Boyd A."/>
            <person name="Carlson A."/>
            <person name="Copeland A."/>
            <person name="Coutinho P.M."/>
            <person name="de Vries R.P."/>
            <person name="Ferreira P."/>
            <person name="Findley K."/>
            <person name="Foster B."/>
            <person name="Gaskell J."/>
            <person name="Glotzer D."/>
            <person name="Gorecki P."/>
            <person name="Heitman J."/>
            <person name="Hesse C."/>
            <person name="Hori C."/>
            <person name="Igarashi K."/>
            <person name="Jurgens J.A."/>
            <person name="Kallen N."/>
            <person name="Kersten P."/>
            <person name="Kohler A."/>
            <person name="Kuees U."/>
            <person name="Kumar T.K.A."/>
            <person name="Kuo A."/>
            <person name="LaButti K."/>
            <person name="Larrondo L.F."/>
            <person name="Lindquist E."/>
            <person name="Ling A."/>
            <person name="Lombard V."/>
            <person name="Lucas S."/>
            <person name="Lundell T."/>
            <person name="Martin R."/>
            <person name="McLaughlin D.J."/>
            <person name="Morgenstern I."/>
            <person name="Morin E."/>
            <person name="Murat C."/>
            <person name="Nagy L.G."/>
            <person name="Nolan M."/>
            <person name="Ohm R.A."/>
            <person name="Patyshakuliyeva A."/>
            <person name="Rokas A."/>
            <person name="Ruiz-Duenas F.J."/>
            <person name="Sabat G."/>
            <person name="Salamov A."/>
            <person name="Samejima M."/>
            <person name="Schmutz J."/>
            <person name="Slot J.C."/>
            <person name="St John F."/>
            <person name="Stenlid J."/>
            <person name="Sun H."/>
            <person name="Sun S."/>
            <person name="Syed K."/>
            <person name="Tsang A."/>
            <person name="Wiebenga A."/>
            <person name="Young D."/>
            <person name="Pisabarro A."/>
            <person name="Eastwood D.C."/>
            <person name="Martin F."/>
            <person name="Cullen D."/>
            <person name="Grigoriev I.V."/>
            <person name="Hibbett D.S."/>
        </authorList>
    </citation>
    <scope>NUCLEOTIDE SEQUENCE [LARGE SCALE GENOMIC DNA]</scope>
    <source>
        <strain evidence="2">TFB10046</strain>
    </source>
</reference>
<evidence type="ECO:0000313" key="2">
    <source>
        <dbReference type="Proteomes" id="UP000006514"/>
    </source>
</evidence>
<sequence>MSQAGISFVQLASVDGNLVLFFDNVVRATLDKLRGRPNDLSALSFVVFHGAFASTWFDSLDDVQRFLPNLSMYCCKELKATLLAFMIWTQLPRASSTGESAVAPGMPDVASSLVVHACSLYASNTSTLVSKKPRMAFKRKPIPRHDSICEPTVPREETVEWYLKDDYLICCRIAGERPSLSAFHKLWNHIIGERAKLQFYTLRLP</sequence>
<accession>J0WNQ4</accession>
<dbReference type="InParanoid" id="J0WNQ4"/>